<protein>
    <submittedName>
        <fullName evidence="1">Uncharacterized protein</fullName>
    </submittedName>
</protein>
<dbReference type="EMBL" id="JBHSUA010000009">
    <property type="protein sequence ID" value="MFC6396327.1"/>
    <property type="molecule type" value="Genomic_DNA"/>
</dbReference>
<dbReference type="RefSeq" id="WP_343885036.1">
    <property type="nucleotide sequence ID" value="NZ_BAAAKI010000004.1"/>
</dbReference>
<accession>A0ABW1X2I2</accession>
<organism evidence="1 2">
    <name type="scientific">Luteococcus sanguinis</name>
    <dbReference type="NCBI Taxonomy" id="174038"/>
    <lineage>
        <taxon>Bacteria</taxon>
        <taxon>Bacillati</taxon>
        <taxon>Actinomycetota</taxon>
        <taxon>Actinomycetes</taxon>
        <taxon>Propionibacteriales</taxon>
        <taxon>Propionibacteriaceae</taxon>
        <taxon>Luteococcus</taxon>
    </lineage>
</organism>
<evidence type="ECO:0000313" key="2">
    <source>
        <dbReference type="Proteomes" id="UP001596266"/>
    </source>
</evidence>
<reference evidence="2" key="1">
    <citation type="journal article" date="2019" name="Int. J. Syst. Evol. Microbiol.">
        <title>The Global Catalogue of Microorganisms (GCM) 10K type strain sequencing project: providing services to taxonomists for standard genome sequencing and annotation.</title>
        <authorList>
            <consortium name="The Broad Institute Genomics Platform"/>
            <consortium name="The Broad Institute Genome Sequencing Center for Infectious Disease"/>
            <person name="Wu L."/>
            <person name="Ma J."/>
        </authorList>
    </citation>
    <scope>NUCLEOTIDE SEQUENCE [LARGE SCALE GENOMIC DNA]</scope>
    <source>
        <strain evidence="2">CGMCC 1.15277</strain>
    </source>
</reference>
<gene>
    <name evidence="1" type="ORF">ACFP57_04900</name>
</gene>
<evidence type="ECO:0000313" key="1">
    <source>
        <dbReference type="EMBL" id="MFC6396327.1"/>
    </source>
</evidence>
<name>A0ABW1X2I2_9ACTN</name>
<dbReference type="Proteomes" id="UP001596266">
    <property type="component" value="Unassembled WGS sequence"/>
</dbReference>
<comment type="caution">
    <text evidence="1">The sequence shown here is derived from an EMBL/GenBank/DDBJ whole genome shotgun (WGS) entry which is preliminary data.</text>
</comment>
<dbReference type="Gene3D" id="1.10.357.10">
    <property type="entry name" value="Tetracycline Repressor, domain 2"/>
    <property type="match status" value="1"/>
</dbReference>
<keyword evidence="2" id="KW-1185">Reference proteome</keyword>
<proteinExistence type="predicted"/>
<sequence>MSPRPAPTRSDATAVKFLNAAASLIDAALSTSEENVPPRLRQIHFPAALDWVRTEDVLRMTAGGNGEGESRKAFRNRWASKEEFVRDAIVHAMLYRDREGVSTAQTRARLFEIAADSPSPTDFVTTLTREAEKELLGNPRSWLLAHVAPLLGRHPDLHAPLRDMMRGDADYWLVFYSDVLTASGFSLRAPWTPERATWAMQALLDGVILRHRVDPERMADEKWCAGNMFADTVLAFCAGIMDAERSGESVKDWIDRQLGVPSPIRSAEQ</sequence>